<dbReference type="KEGG" id="echi:FKX85_07870"/>
<organism evidence="3 4">
    <name type="scientific">Echinicola soli</name>
    <dbReference type="NCBI Taxonomy" id="2591634"/>
    <lineage>
        <taxon>Bacteria</taxon>
        <taxon>Pseudomonadati</taxon>
        <taxon>Bacteroidota</taxon>
        <taxon>Cytophagia</taxon>
        <taxon>Cytophagales</taxon>
        <taxon>Cyclobacteriaceae</taxon>
        <taxon>Echinicola</taxon>
    </lineage>
</organism>
<dbReference type="Proteomes" id="UP000316614">
    <property type="component" value="Chromosome"/>
</dbReference>
<name>A0A514CGK9_9BACT</name>
<reference evidence="3 4" key="1">
    <citation type="submission" date="2019-06" db="EMBL/GenBank/DDBJ databases">
        <title>Echinicola alkalisoli sp. nov. isolated from saline soil.</title>
        <authorList>
            <person name="Sun J.-Q."/>
            <person name="Xu L."/>
        </authorList>
    </citation>
    <scope>NUCLEOTIDE SEQUENCE [LARGE SCALE GENOMIC DNA]</scope>
    <source>
        <strain evidence="3 4">LN3S3</strain>
    </source>
</reference>
<dbReference type="Pfam" id="PF18911">
    <property type="entry name" value="PKD_4"/>
    <property type="match status" value="3"/>
</dbReference>
<dbReference type="InterPro" id="IPR022409">
    <property type="entry name" value="PKD/Chitinase_dom"/>
</dbReference>
<feature type="domain" description="PKD" evidence="2">
    <location>
        <begin position="203"/>
        <end position="265"/>
    </location>
</feature>
<dbReference type="RefSeq" id="WP_141614210.1">
    <property type="nucleotide sequence ID" value="NZ_CP041253.1"/>
</dbReference>
<feature type="domain" description="PKD" evidence="2">
    <location>
        <begin position="127"/>
        <end position="182"/>
    </location>
</feature>
<evidence type="ECO:0000256" key="1">
    <source>
        <dbReference type="SAM" id="SignalP"/>
    </source>
</evidence>
<feature type="signal peptide" evidence="1">
    <location>
        <begin position="1"/>
        <end position="26"/>
    </location>
</feature>
<dbReference type="EMBL" id="CP041253">
    <property type="protein sequence ID" value="QDH78957.1"/>
    <property type="molecule type" value="Genomic_DNA"/>
</dbReference>
<dbReference type="SUPFAM" id="SSF49299">
    <property type="entry name" value="PKD domain"/>
    <property type="match status" value="3"/>
</dbReference>
<evidence type="ECO:0000313" key="3">
    <source>
        <dbReference type="EMBL" id="QDH78957.1"/>
    </source>
</evidence>
<sequence length="495" mass="53456">MKKNYGNLKCLAILVLSFILITSCKEDDMEPVNPTAGFTTATNELIATFTNSSENVTSYSWNFGDGNTSTDESPSHTYEAAGIYTVVLTAKGANGKIVEADKDITIIENLKADYDFESEYLTVNFTNASENSVSYSWDFGDGNTSTEENPIHVYEDGGTYEVILYSTAQGGTTVQTTKEVTVVGPPMANYTFDDEGLTVNFANTSENVATYSWDFGDGSTSTDENPTHTYSAAGTYTVVLTATDEEGVVVVSSQEVTVEVPVDTSLYSIVFITDDSNDDAQIEWLREKGFNVSIYYNAALSSAPQEDIDMLNAADLVIIGRSGNSGDFDGSDKAAWNALTAPQILNSQWAARNNRLNWFDNNGNPAAFNPTGGEIVTAQVFETGDEVFDDVTIEEGNYLSWLNPPANLLYVNTAPNGEVLATTAPGSGGNEEGGAMLFVRFAAGIEFYSGAGESPAGTRTYFGFGADEGGVSYYWQLTDEAKSVYFEEILRLVLL</sequence>
<dbReference type="OrthoDB" id="1488789at2"/>
<proteinExistence type="predicted"/>
<gene>
    <name evidence="3" type="ORF">FKX85_07870</name>
</gene>
<protein>
    <submittedName>
        <fullName evidence="3">PKD domain-containing protein</fullName>
    </submittedName>
</protein>
<dbReference type="PROSITE" id="PS50093">
    <property type="entry name" value="PKD"/>
    <property type="match status" value="3"/>
</dbReference>
<keyword evidence="1" id="KW-0732">Signal</keyword>
<keyword evidence="4" id="KW-1185">Reference proteome</keyword>
<dbReference type="InterPro" id="IPR000601">
    <property type="entry name" value="PKD_dom"/>
</dbReference>
<feature type="domain" description="PKD" evidence="2">
    <location>
        <begin position="50"/>
        <end position="106"/>
    </location>
</feature>
<dbReference type="CDD" id="cd00146">
    <property type="entry name" value="PKD"/>
    <property type="match status" value="3"/>
</dbReference>
<dbReference type="AlphaFoldDB" id="A0A514CGK9"/>
<dbReference type="PROSITE" id="PS51257">
    <property type="entry name" value="PROKAR_LIPOPROTEIN"/>
    <property type="match status" value="1"/>
</dbReference>
<dbReference type="PANTHER" id="PTHR36842:SF1">
    <property type="entry name" value="PROTEIN TOLB"/>
    <property type="match status" value="1"/>
</dbReference>
<feature type="chain" id="PRO_5022243043" evidence="1">
    <location>
        <begin position="27"/>
        <end position="495"/>
    </location>
</feature>
<dbReference type="InterPro" id="IPR013783">
    <property type="entry name" value="Ig-like_fold"/>
</dbReference>
<evidence type="ECO:0000313" key="4">
    <source>
        <dbReference type="Proteomes" id="UP000316614"/>
    </source>
</evidence>
<dbReference type="InterPro" id="IPR035986">
    <property type="entry name" value="PKD_dom_sf"/>
</dbReference>
<dbReference type="SMART" id="SM00089">
    <property type="entry name" value="PKD"/>
    <property type="match status" value="3"/>
</dbReference>
<dbReference type="PANTHER" id="PTHR36842">
    <property type="entry name" value="PROTEIN TOLB HOMOLOG"/>
    <property type="match status" value="1"/>
</dbReference>
<dbReference type="Gene3D" id="2.60.40.10">
    <property type="entry name" value="Immunoglobulins"/>
    <property type="match status" value="3"/>
</dbReference>
<accession>A0A514CGK9</accession>
<evidence type="ECO:0000259" key="2">
    <source>
        <dbReference type="PROSITE" id="PS50093"/>
    </source>
</evidence>